<reference evidence="2 3" key="1">
    <citation type="submission" date="2015-01" db="EMBL/GenBank/DDBJ databases">
        <title>Genome of allotetraploid Gossypium barbadense reveals genomic plasticity and fiber elongation in cotton evolution.</title>
        <authorList>
            <person name="Chen X."/>
            <person name="Liu X."/>
            <person name="Zhao B."/>
            <person name="Zheng H."/>
            <person name="Hu Y."/>
            <person name="Lu G."/>
            <person name="Yang C."/>
            <person name="Chen J."/>
            <person name="Shan C."/>
            <person name="Zhang L."/>
            <person name="Zhou Y."/>
            <person name="Wang L."/>
            <person name="Guo W."/>
            <person name="Bai Y."/>
            <person name="Ruan J."/>
            <person name="Shangguan X."/>
            <person name="Mao Y."/>
            <person name="Jiang J."/>
            <person name="Zhu Y."/>
            <person name="Lei J."/>
            <person name="Kang H."/>
            <person name="Chen S."/>
            <person name="He X."/>
            <person name="Wang R."/>
            <person name="Wang Y."/>
            <person name="Chen J."/>
            <person name="Wang L."/>
            <person name="Yu S."/>
            <person name="Wang B."/>
            <person name="Wei J."/>
            <person name="Song S."/>
            <person name="Lu X."/>
            <person name="Gao Z."/>
            <person name="Gu W."/>
            <person name="Deng X."/>
            <person name="Ma D."/>
            <person name="Wang S."/>
            <person name="Liang W."/>
            <person name="Fang L."/>
            <person name="Cai C."/>
            <person name="Zhu X."/>
            <person name="Zhou B."/>
            <person name="Zhang Y."/>
            <person name="Chen Z."/>
            <person name="Xu S."/>
            <person name="Zhu R."/>
            <person name="Wang S."/>
            <person name="Zhang T."/>
            <person name="Zhao G."/>
        </authorList>
    </citation>
    <scope>NUCLEOTIDE SEQUENCE [LARGE SCALE GENOMIC DNA]</scope>
    <source>
        <strain evidence="3">cv. Xinhai21</strain>
        <tissue evidence="2">Leaf</tissue>
    </source>
</reference>
<accession>A0A2P5X7K4</accession>
<sequence length="221" mass="24678">MELVDDEDMETMVTLFCGNQSYQNAPIQLFFELVYVEPVEYLTPLHDEHGVQDPCMVVPISYVDSQSTVHGFGIDLNTTPETDPNVDDGYDSSDPSDHEVDCDSDPNMDKVSDDIDDEDANDDGNVNASSVGNPIRCIVILKDLGAHMSLINPDAAHVAEFPKYPDILPTQQLVRNSEHEELLVGQKLEINEDCVFVIKRYSMNVSVYYKVILSKLTSCLN</sequence>
<protein>
    <submittedName>
        <fullName evidence="2">Uncharacterized protein</fullName>
    </submittedName>
</protein>
<dbReference type="Proteomes" id="UP000239757">
    <property type="component" value="Unassembled WGS sequence"/>
</dbReference>
<evidence type="ECO:0000313" key="2">
    <source>
        <dbReference type="EMBL" id="PPR99321.1"/>
    </source>
</evidence>
<gene>
    <name evidence="2" type="ORF">GOBAR_AA21344</name>
</gene>
<evidence type="ECO:0000256" key="1">
    <source>
        <dbReference type="SAM" id="MobiDB-lite"/>
    </source>
</evidence>
<name>A0A2P5X7K4_GOSBA</name>
<evidence type="ECO:0000313" key="3">
    <source>
        <dbReference type="Proteomes" id="UP000239757"/>
    </source>
</evidence>
<feature type="region of interest" description="Disordered" evidence="1">
    <location>
        <begin position="73"/>
        <end position="127"/>
    </location>
</feature>
<proteinExistence type="predicted"/>
<feature type="compositionally biased region" description="Basic and acidic residues" evidence="1">
    <location>
        <begin position="95"/>
        <end position="113"/>
    </location>
</feature>
<organism evidence="2 3">
    <name type="scientific">Gossypium barbadense</name>
    <name type="common">Sea Island cotton</name>
    <name type="synonym">Hibiscus barbadensis</name>
    <dbReference type="NCBI Taxonomy" id="3634"/>
    <lineage>
        <taxon>Eukaryota</taxon>
        <taxon>Viridiplantae</taxon>
        <taxon>Streptophyta</taxon>
        <taxon>Embryophyta</taxon>
        <taxon>Tracheophyta</taxon>
        <taxon>Spermatophyta</taxon>
        <taxon>Magnoliopsida</taxon>
        <taxon>eudicotyledons</taxon>
        <taxon>Gunneridae</taxon>
        <taxon>Pentapetalae</taxon>
        <taxon>rosids</taxon>
        <taxon>malvids</taxon>
        <taxon>Malvales</taxon>
        <taxon>Malvaceae</taxon>
        <taxon>Malvoideae</taxon>
        <taxon>Gossypium</taxon>
    </lineage>
</organism>
<dbReference type="AlphaFoldDB" id="A0A2P5X7K4"/>
<dbReference type="EMBL" id="KZ665514">
    <property type="protein sequence ID" value="PPR99321.1"/>
    <property type="molecule type" value="Genomic_DNA"/>
</dbReference>